<organism evidence="4 5">
    <name type="scientific">Circinella minor</name>
    <dbReference type="NCBI Taxonomy" id="1195481"/>
    <lineage>
        <taxon>Eukaryota</taxon>
        <taxon>Fungi</taxon>
        <taxon>Fungi incertae sedis</taxon>
        <taxon>Mucoromycota</taxon>
        <taxon>Mucoromycotina</taxon>
        <taxon>Mucoromycetes</taxon>
        <taxon>Mucorales</taxon>
        <taxon>Lichtheimiaceae</taxon>
        <taxon>Circinella</taxon>
    </lineage>
</organism>
<dbReference type="EMBL" id="JAEPRB010000248">
    <property type="protein sequence ID" value="KAG2218172.1"/>
    <property type="molecule type" value="Genomic_DNA"/>
</dbReference>
<proteinExistence type="predicted"/>
<evidence type="ECO:0000256" key="3">
    <source>
        <dbReference type="SAM" id="MobiDB-lite"/>
    </source>
</evidence>
<dbReference type="SUPFAM" id="SSF117281">
    <property type="entry name" value="Kelch motif"/>
    <property type="match status" value="1"/>
</dbReference>
<feature type="compositionally biased region" description="Polar residues" evidence="3">
    <location>
        <begin position="93"/>
        <end position="111"/>
    </location>
</feature>
<dbReference type="InterPro" id="IPR015915">
    <property type="entry name" value="Kelch-typ_b-propeller"/>
</dbReference>
<evidence type="ECO:0000256" key="2">
    <source>
        <dbReference type="ARBA" id="ARBA00022737"/>
    </source>
</evidence>
<dbReference type="PANTHER" id="PTHR46093">
    <property type="entry name" value="ACYL-COA-BINDING DOMAIN-CONTAINING PROTEIN 5"/>
    <property type="match status" value="1"/>
</dbReference>
<comment type="caution">
    <text evidence="4">The sequence shown here is derived from an EMBL/GenBank/DDBJ whole genome shotgun (WGS) entry which is preliminary data.</text>
</comment>
<dbReference type="Pfam" id="PF24681">
    <property type="entry name" value="Kelch_KLHDC2_KLHL20_DRC7"/>
    <property type="match status" value="1"/>
</dbReference>
<sequence length="556" mass="61937">MTLSSLNIHNNDNVSEEYPESPTLPPIQNNINNGDEMNELSNQGLGLNTITNRPRRSISTPTRSNNNTTFQINTPFNNNGSLLRKSSFSSSKHGQTSDIITSPTFQPSLSTTPEKINMFRRTSTSNDNTFTINNNNNNINYRKKKIQNEDKSSNEHHHHHSHRTIRVITDHVAAALELTRTNPNVRPAPAAGMYWSRCVTYGAKKDAPPLRAHSACMVQDRLFVYGGSDSKRCFNTLNILDMESMTWSKPIVSGRPPPPSRAHSCNYVERKTENGIKKELYVFGGGDGPYYFNDVHMLDTEKLKWTKVITSGTPPLPRRAHTCNVWKESLIIVGGGDGGHALSDIHKLDLTKDPPHWSTIITTGSPPPERGYHTTTLVKDKLVVYGGSDGKLCFSDIYLFDLVKCHWTPMDTLDRTIPRLAHSATQVGSYIFFIGGHDSSHYVNDVLLLNLVNMSWEQRKVYGAAPNPRGYHVAVLHDSRLIILGGFDGKTVFDQIYTLELAACAYLTQITKFELDSHTLISNNAITPIITTNIFGTNYIPSTSSTITTTSLSSTD</sequence>
<evidence type="ECO:0000313" key="5">
    <source>
        <dbReference type="Proteomes" id="UP000646827"/>
    </source>
</evidence>
<feature type="compositionally biased region" description="Low complexity" evidence="3">
    <location>
        <begin position="57"/>
        <end position="69"/>
    </location>
</feature>
<dbReference type="Gene3D" id="2.120.10.80">
    <property type="entry name" value="Kelch-type beta propeller"/>
    <property type="match status" value="2"/>
</dbReference>
<keyword evidence="5" id="KW-1185">Reference proteome</keyword>
<accession>A0A8H7RXT7</accession>
<keyword evidence="2" id="KW-0677">Repeat</keyword>
<protein>
    <submittedName>
        <fullName evidence="4">Uncharacterized protein</fullName>
    </submittedName>
</protein>
<evidence type="ECO:0000256" key="1">
    <source>
        <dbReference type="ARBA" id="ARBA00022441"/>
    </source>
</evidence>
<dbReference type="Proteomes" id="UP000646827">
    <property type="component" value="Unassembled WGS sequence"/>
</dbReference>
<evidence type="ECO:0000313" key="4">
    <source>
        <dbReference type="EMBL" id="KAG2218172.1"/>
    </source>
</evidence>
<dbReference type="PANTHER" id="PTHR46093:SF9">
    <property type="entry name" value="DCD DOMAIN-CONTAINING PROTEIN"/>
    <property type="match status" value="1"/>
</dbReference>
<gene>
    <name evidence="4" type="ORF">INT45_006224</name>
</gene>
<reference evidence="4 5" key="1">
    <citation type="submission" date="2020-12" db="EMBL/GenBank/DDBJ databases">
        <title>Metabolic potential, ecology and presence of endohyphal bacteria is reflected in genomic diversity of Mucoromycotina.</title>
        <authorList>
            <person name="Muszewska A."/>
            <person name="Okrasinska A."/>
            <person name="Steczkiewicz K."/>
            <person name="Drgas O."/>
            <person name="Orlowska M."/>
            <person name="Perlinska-Lenart U."/>
            <person name="Aleksandrzak-Piekarczyk T."/>
            <person name="Szatraj K."/>
            <person name="Zielenkiewicz U."/>
            <person name="Pilsyk S."/>
            <person name="Malc E."/>
            <person name="Mieczkowski P."/>
            <person name="Kruszewska J.S."/>
            <person name="Biernat P."/>
            <person name="Pawlowska J."/>
        </authorList>
    </citation>
    <scope>NUCLEOTIDE SEQUENCE [LARGE SCALE GENOMIC DNA]</scope>
    <source>
        <strain evidence="4 5">CBS 142.35</strain>
    </source>
</reference>
<feature type="compositionally biased region" description="Polar residues" evidence="3">
    <location>
        <begin position="26"/>
        <end position="50"/>
    </location>
</feature>
<dbReference type="OrthoDB" id="10251809at2759"/>
<feature type="compositionally biased region" description="Polar residues" evidence="3">
    <location>
        <begin position="1"/>
        <end position="13"/>
    </location>
</feature>
<dbReference type="AlphaFoldDB" id="A0A8H7RXT7"/>
<feature type="compositionally biased region" description="Polar residues" evidence="3">
    <location>
        <begin position="70"/>
        <end position="80"/>
    </location>
</feature>
<keyword evidence="1" id="KW-0880">Kelch repeat</keyword>
<name>A0A8H7RXT7_9FUNG</name>
<feature type="region of interest" description="Disordered" evidence="3">
    <location>
        <begin position="1"/>
        <end position="111"/>
    </location>
</feature>
<feature type="compositionally biased region" description="Low complexity" evidence="3">
    <location>
        <begin position="81"/>
        <end position="92"/>
    </location>
</feature>